<evidence type="ECO:0000313" key="2">
    <source>
        <dbReference type="Proteomes" id="UP000230069"/>
    </source>
</evidence>
<dbReference type="STRING" id="218851.A0A2G5C327"/>
<accession>A0A2G5C327</accession>
<name>A0A2G5C327_AQUCA</name>
<gene>
    <name evidence="1" type="ORF">AQUCO_10900020v1</name>
</gene>
<dbReference type="Proteomes" id="UP000230069">
    <property type="component" value="Unassembled WGS sequence"/>
</dbReference>
<sequence>MFFSATFMPFSSISSNFQSQSNENMLFSLRRKKRGIGVIRMSSSSNSNRSKNRKPLQKGRNLSIEAIQTVQALKRANNNNKDNKEMLERVFESKVRRLLKLDMIAILKELLRQNEPLLALKVFEDVRKEYWYKPQLLLYSDMIQMLVSNNLLEKVDLIVFYLKIEMLRLDADINTERFNVLLQTLMDYGFTTHAMECFQLMKKVECDLNEETFRILVIGLESKGEMDLSSMVRQEAQKYMGWPLDCLEEKEEINLS</sequence>
<dbReference type="EMBL" id="KZ305125">
    <property type="protein sequence ID" value="PIA25688.1"/>
    <property type="molecule type" value="Genomic_DNA"/>
</dbReference>
<dbReference type="InParanoid" id="A0A2G5C327"/>
<dbReference type="InterPro" id="IPR011990">
    <property type="entry name" value="TPR-like_helical_dom_sf"/>
</dbReference>
<evidence type="ECO:0008006" key="3">
    <source>
        <dbReference type="Google" id="ProtNLM"/>
    </source>
</evidence>
<dbReference type="PANTHER" id="PTHR47594">
    <property type="entry name" value="PPR CONTAINING PLANT-LIKE PROTEIN"/>
    <property type="match status" value="1"/>
</dbReference>
<dbReference type="GO" id="GO:0000373">
    <property type="term" value="P:Group II intron splicing"/>
    <property type="evidence" value="ECO:0007669"/>
    <property type="project" value="InterPro"/>
</dbReference>
<organism evidence="1 2">
    <name type="scientific">Aquilegia coerulea</name>
    <name type="common">Rocky mountain columbine</name>
    <dbReference type="NCBI Taxonomy" id="218851"/>
    <lineage>
        <taxon>Eukaryota</taxon>
        <taxon>Viridiplantae</taxon>
        <taxon>Streptophyta</taxon>
        <taxon>Embryophyta</taxon>
        <taxon>Tracheophyta</taxon>
        <taxon>Spermatophyta</taxon>
        <taxon>Magnoliopsida</taxon>
        <taxon>Ranunculales</taxon>
        <taxon>Ranunculaceae</taxon>
        <taxon>Thalictroideae</taxon>
        <taxon>Aquilegia</taxon>
    </lineage>
</organism>
<dbReference type="PANTHER" id="PTHR47594:SF4">
    <property type="entry name" value="OS04G0475500 PROTEIN"/>
    <property type="match status" value="1"/>
</dbReference>
<dbReference type="GO" id="GO:0003723">
    <property type="term" value="F:RNA binding"/>
    <property type="evidence" value="ECO:0007669"/>
    <property type="project" value="InterPro"/>
</dbReference>
<dbReference type="Gene3D" id="1.25.40.10">
    <property type="entry name" value="Tetratricopeptide repeat domain"/>
    <property type="match status" value="1"/>
</dbReference>
<reference evidence="1 2" key="1">
    <citation type="submission" date="2017-09" db="EMBL/GenBank/DDBJ databases">
        <title>WGS assembly of Aquilegia coerulea Goldsmith.</title>
        <authorList>
            <person name="Hodges S."/>
            <person name="Kramer E."/>
            <person name="Nordborg M."/>
            <person name="Tomkins J."/>
            <person name="Borevitz J."/>
            <person name="Derieg N."/>
            <person name="Yan J."/>
            <person name="Mihaltcheva S."/>
            <person name="Hayes R.D."/>
            <person name="Rokhsar D."/>
        </authorList>
    </citation>
    <scope>NUCLEOTIDE SEQUENCE [LARGE SCALE GENOMIC DNA]</scope>
    <source>
        <strain evidence="2">cv. Goldsmith</strain>
    </source>
</reference>
<dbReference type="OrthoDB" id="662260at2759"/>
<dbReference type="InterPro" id="IPR044190">
    <property type="entry name" value="THA8-like"/>
</dbReference>
<dbReference type="GO" id="GO:0009658">
    <property type="term" value="P:chloroplast organization"/>
    <property type="evidence" value="ECO:0007669"/>
    <property type="project" value="InterPro"/>
</dbReference>
<proteinExistence type="predicted"/>
<evidence type="ECO:0000313" key="1">
    <source>
        <dbReference type="EMBL" id="PIA25688.1"/>
    </source>
</evidence>
<protein>
    <recommendedName>
        <fullName evidence="3">Pentacotripeptide-repeat region of PRORP domain-containing protein</fullName>
    </recommendedName>
</protein>
<keyword evidence="2" id="KW-1185">Reference proteome</keyword>
<dbReference type="AlphaFoldDB" id="A0A2G5C327"/>